<dbReference type="GO" id="GO:0004930">
    <property type="term" value="F:G protein-coupled receptor activity"/>
    <property type="evidence" value="ECO:0007669"/>
    <property type="project" value="UniProtKB-KW"/>
</dbReference>
<feature type="transmembrane region" description="Helical" evidence="11">
    <location>
        <begin position="17"/>
        <end position="40"/>
    </location>
</feature>
<feature type="transmembrane region" description="Helical" evidence="11">
    <location>
        <begin position="52"/>
        <end position="71"/>
    </location>
</feature>
<reference evidence="13" key="2">
    <citation type="submission" date="2020-08" db="EMBL/GenBank/DDBJ databases">
        <authorList>
            <person name="Shumante A."/>
            <person name="Zimin A.V."/>
            <person name="Puiu D."/>
            <person name="Salzberg S.L."/>
        </authorList>
    </citation>
    <scope>NUCLEOTIDE SEQUENCE</scope>
    <source>
        <strain evidence="13">WC2-LM</strain>
        <tissue evidence="13">Liver</tissue>
    </source>
</reference>
<feature type="transmembrane region" description="Helical" evidence="11">
    <location>
        <begin position="331"/>
        <end position="353"/>
    </location>
</feature>
<dbReference type="Pfam" id="PF13853">
    <property type="entry name" value="7tm_4"/>
    <property type="match status" value="2"/>
</dbReference>
<evidence type="ECO:0000313" key="14">
    <source>
        <dbReference type="EMBL" id="VTJ87989.1"/>
    </source>
</evidence>
<organism evidence="14 15">
    <name type="scientific">Marmota monax</name>
    <name type="common">Woodchuck</name>
    <dbReference type="NCBI Taxonomy" id="9995"/>
    <lineage>
        <taxon>Eukaryota</taxon>
        <taxon>Metazoa</taxon>
        <taxon>Chordata</taxon>
        <taxon>Craniata</taxon>
        <taxon>Vertebrata</taxon>
        <taxon>Euteleostomi</taxon>
        <taxon>Mammalia</taxon>
        <taxon>Eutheria</taxon>
        <taxon>Euarchontoglires</taxon>
        <taxon>Glires</taxon>
        <taxon>Rodentia</taxon>
        <taxon>Sciuromorpha</taxon>
        <taxon>Sciuridae</taxon>
        <taxon>Xerinae</taxon>
        <taxon>Marmotini</taxon>
        <taxon>Marmota</taxon>
    </lineage>
</organism>
<dbReference type="InterPro" id="IPR000725">
    <property type="entry name" value="Olfact_rcpt"/>
</dbReference>
<sequence length="618" mass="69200">MTEFILLGLSDVPDLRVLLPLMFLLIYGVTVLANLGMIALIQLSSRLDTPMYFFLSHLSFVDFCYSTTIVPKMLANVFSKDKAISFLGCFVQLYFFCTCVVTEVFLLAVMAYDRFLAICNPLLYMVTMSQKLRMGLVSSCYLCGMVCSLIHLCLALEIPSYTSNVVDHFFCDLPPILSLACSDVSVNELMVLIVPTVNEVITITIILTSYLFILITILKMRSAEGRHKAFSTCASHLTVLVVFHGTILFIYCQPSLGHSRDADKVATVFYTVVIPMLNPLIYSLRNKDVKEALRKDSRKPDAPQIMRLENDTVKADFLLLGFSDHPELQSLLFAVFFSIYSVTLMGNLGMILLITTSSHLHNPMYFFIGILSLIDSCYSSVIAPKLLMDLISDETTISYNGCAAQLYFFCSLVDTESFLLAAMAYDRYIAICNPLLYTVIMSKRACCQLALGAFVGGTLSSVIHTTNTFHLSFCSKEINHFFCDISPLFSLSCTDTHVHDIILVVFASLVEGICLITVLLSYVCILAAILRTGSAEARRKGFSTCASHLVVVTIYHGTLIFIYLRPSTDHSLDIDKVTSVFYTLIIPMLNPLIYSLRNKDVKNAFRKMIRQKWLLKMT</sequence>
<dbReference type="GO" id="GO:0004984">
    <property type="term" value="F:olfactory receptor activity"/>
    <property type="evidence" value="ECO:0007669"/>
    <property type="project" value="InterPro"/>
</dbReference>
<evidence type="ECO:0000256" key="9">
    <source>
        <dbReference type="ARBA" id="ARBA00023224"/>
    </source>
</evidence>
<dbReference type="EMBL" id="WJEC01006536">
    <property type="protein sequence ID" value="KAF7472208.1"/>
    <property type="molecule type" value="Genomic_DNA"/>
</dbReference>
<reference evidence="14 15" key="1">
    <citation type="submission" date="2019-04" db="EMBL/GenBank/DDBJ databases">
        <authorList>
            <person name="Alioto T."/>
            <person name="Alioto T."/>
        </authorList>
    </citation>
    <scope>NUCLEOTIDE SEQUENCE [LARGE SCALE GENOMIC DNA]</scope>
</reference>
<feature type="transmembrane region" description="Helical" evidence="11">
    <location>
        <begin position="83"/>
        <end position="112"/>
    </location>
</feature>
<feature type="transmembrane region" description="Helical" evidence="11">
    <location>
        <begin position="445"/>
        <end position="463"/>
    </location>
</feature>
<name>A0A5E4D4T9_MARMO</name>
<feature type="transmembrane region" description="Helical" evidence="11">
    <location>
        <begin position="501"/>
        <end position="530"/>
    </location>
</feature>
<evidence type="ECO:0000256" key="11">
    <source>
        <dbReference type="SAM" id="Phobius"/>
    </source>
</evidence>
<evidence type="ECO:0000256" key="3">
    <source>
        <dbReference type="ARBA" id="ARBA00022692"/>
    </source>
</evidence>
<evidence type="ECO:0000256" key="6">
    <source>
        <dbReference type="ARBA" id="ARBA00023040"/>
    </source>
</evidence>
<feature type="transmembrane region" description="Helical" evidence="11">
    <location>
        <begin position="132"/>
        <end position="158"/>
    </location>
</feature>
<feature type="transmembrane region" description="Helical" evidence="11">
    <location>
        <begin position="230"/>
        <end position="251"/>
    </location>
</feature>
<evidence type="ECO:0000313" key="13">
    <source>
        <dbReference type="EMBL" id="KAF7472208.1"/>
    </source>
</evidence>
<dbReference type="PROSITE" id="PS50262">
    <property type="entry name" value="G_PROTEIN_RECEP_F1_2"/>
    <property type="match status" value="2"/>
</dbReference>
<evidence type="ECO:0000256" key="4">
    <source>
        <dbReference type="ARBA" id="ARBA00022725"/>
    </source>
</evidence>
<dbReference type="GO" id="GO:0005886">
    <property type="term" value="C:plasma membrane"/>
    <property type="evidence" value="ECO:0007669"/>
    <property type="project" value="UniProtKB-SubCell"/>
</dbReference>
<accession>A0A5E4D4T9</accession>
<dbReference type="SUPFAM" id="SSF81321">
    <property type="entry name" value="Family A G protein-coupled receptor-like"/>
    <property type="match status" value="2"/>
</dbReference>
<comment type="subcellular location">
    <subcellularLocation>
        <location evidence="1">Cell membrane</location>
        <topology evidence="1">Multi-pass membrane protein</topology>
    </subcellularLocation>
</comment>
<comment type="similarity">
    <text evidence="10">Belongs to the G-protein coupled receptor 1 family.</text>
</comment>
<dbReference type="Proteomes" id="UP000662637">
    <property type="component" value="Unassembled WGS sequence"/>
</dbReference>
<feature type="transmembrane region" description="Helical" evidence="11">
    <location>
        <begin position="200"/>
        <end position="218"/>
    </location>
</feature>
<dbReference type="AlphaFoldDB" id="A0A5E4D4T9"/>
<dbReference type="PRINTS" id="PR00245">
    <property type="entry name" value="OLFACTORYR"/>
</dbReference>
<dbReference type="EMBL" id="CABDUW010002776">
    <property type="protein sequence ID" value="VTJ87989.1"/>
    <property type="molecule type" value="Genomic_DNA"/>
</dbReference>
<feature type="transmembrane region" description="Helical" evidence="11">
    <location>
        <begin position="579"/>
        <end position="596"/>
    </location>
</feature>
<feature type="transmembrane region" description="Helical" evidence="11">
    <location>
        <begin position="365"/>
        <end position="386"/>
    </location>
</feature>
<dbReference type="PRINTS" id="PR00237">
    <property type="entry name" value="GPCRRHODOPSN"/>
</dbReference>
<keyword evidence="3 10" id="KW-0812">Transmembrane</keyword>
<evidence type="ECO:0000313" key="15">
    <source>
        <dbReference type="Proteomes" id="UP000335636"/>
    </source>
</evidence>
<keyword evidence="15" id="KW-1185">Reference proteome</keyword>
<feature type="domain" description="G-protein coupled receptors family 1 profile" evidence="12">
    <location>
        <begin position="346"/>
        <end position="594"/>
    </location>
</feature>
<evidence type="ECO:0000256" key="2">
    <source>
        <dbReference type="ARBA" id="ARBA00022606"/>
    </source>
</evidence>
<keyword evidence="4" id="KW-0552">Olfaction</keyword>
<keyword evidence="8 10" id="KW-0675">Receptor</keyword>
<evidence type="ECO:0000256" key="8">
    <source>
        <dbReference type="ARBA" id="ARBA00023170"/>
    </source>
</evidence>
<proteinExistence type="inferred from homology"/>
<protein>
    <recommendedName>
        <fullName evidence="12">G-protein coupled receptors family 1 profile domain-containing protein</fullName>
    </recommendedName>
</protein>
<dbReference type="PROSITE" id="PS00237">
    <property type="entry name" value="G_PROTEIN_RECEP_F1_1"/>
    <property type="match status" value="2"/>
</dbReference>
<evidence type="ECO:0000256" key="7">
    <source>
        <dbReference type="ARBA" id="ARBA00023136"/>
    </source>
</evidence>
<dbReference type="InterPro" id="IPR000276">
    <property type="entry name" value="GPCR_Rhodpsn"/>
</dbReference>
<keyword evidence="2" id="KW-0716">Sensory transduction</keyword>
<dbReference type="PANTHER" id="PTHR48018">
    <property type="entry name" value="OLFACTORY RECEPTOR"/>
    <property type="match status" value="1"/>
</dbReference>
<dbReference type="InterPro" id="IPR017452">
    <property type="entry name" value="GPCR_Rhodpsn_7TM"/>
</dbReference>
<evidence type="ECO:0000256" key="5">
    <source>
        <dbReference type="ARBA" id="ARBA00022989"/>
    </source>
</evidence>
<gene>
    <name evidence="13" type="ORF">GHT09_016812</name>
    <name evidence="14" type="ORF">MONAX_5E029079</name>
</gene>
<feature type="transmembrane region" description="Helical" evidence="11">
    <location>
        <begin position="542"/>
        <end position="564"/>
    </location>
</feature>
<keyword evidence="7 11" id="KW-0472">Membrane</keyword>
<evidence type="ECO:0000256" key="1">
    <source>
        <dbReference type="ARBA" id="ARBA00004651"/>
    </source>
</evidence>
<feature type="domain" description="G-protein coupled receptors family 1 profile" evidence="12">
    <location>
        <begin position="33"/>
        <end position="282"/>
    </location>
</feature>
<evidence type="ECO:0000259" key="12">
    <source>
        <dbReference type="PROSITE" id="PS50262"/>
    </source>
</evidence>
<evidence type="ECO:0000256" key="10">
    <source>
        <dbReference type="RuleBase" id="RU000688"/>
    </source>
</evidence>
<dbReference type="Proteomes" id="UP000335636">
    <property type="component" value="Unassembled WGS sequence"/>
</dbReference>
<keyword evidence="6 10" id="KW-0297">G-protein coupled receptor</keyword>
<dbReference type="FunFam" id="1.20.1070.10:FF:000003">
    <property type="entry name" value="Olfactory receptor"/>
    <property type="match status" value="2"/>
</dbReference>
<dbReference type="CDD" id="cd15410">
    <property type="entry name" value="7tmA_OR5D-like"/>
    <property type="match status" value="1"/>
</dbReference>
<keyword evidence="5 11" id="KW-1133">Transmembrane helix</keyword>
<dbReference type="Gene3D" id="1.20.1070.10">
    <property type="entry name" value="Rhodopsin 7-helix transmembrane proteins"/>
    <property type="match status" value="2"/>
</dbReference>
<keyword evidence="9 10" id="KW-0807">Transducer</keyword>